<proteinExistence type="predicted"/>
<dbReference type="AlphaFoldDB" id="A0A0M8N3W3"/>
<dbReference type="Proteomes" id="UP000053831">
    <property type="component" value="Unassembled WGS sequence"/>
</dbReference>
<keyword evidence="3" id="KW-1185">Reference proteome</keyword>
<feature type="region of interest" description="Disordered" evidence="1">
    <location>
        <begin position="22"/>
        <end position="46"/>
    </location>
</feature>
<dbReference type="EMBL" id="LGSR01000018">
    <property type="protein sequence ID" value="KOS20094.1"/>
    <property type="molecule type" value="Genomic_DNA"/>
</dbReference>
<organism evidence="2 3">
    <name type="scientific">Escovopsis weberi</name>
    <dbReference type="NCBI Taxonomy" id="150374"/>
    <lineage>
        <taxon>Eukaryota</taxon>
        <taxon>Fungi</taxon>
        <taxon>Dikarya</taxon>
        <taxon>Ascomycota</taxon>
        <taxon>Pezizomycotina</taxon>
        <taxon>Sordariomycetes</taxon>
        <taxon>Hypocreomycetidae</taxon>
        <taxon>Hypocreales</taxon>
        <taxon>Hypocreaceae</taxon>
        <taxon>Escovopsis</taxon>
    </lineage>
</organism>
<feature type="region of interest" description="Disordered" evidence="1">
    <location>
        <begin position="196"/>
        <end position="217"/>
    </location>
</feature>
<comment type="caution">
    <text evidence="2">The sequence shown here is derived from an EMBL/GenBank/DDBJ whole genome shotgun (WGS) entry which is preliminary data.</text>
</comment>
<name>A0A0M8N3W3_ESCWE</name>
<sequence length="217" mass="23906">MDDDDDLFGALPLMITSDLNLGLAPAPPLEHLAGGNDSAEEEQDAHRAWAEAVISQKLDDGQVVEVSDDLMDGPAGDDEVEVQAEDDNDDDDFQLLQQLEQDSRREGHQEIPEEAFQEDVQEIPEEEPHEIPDEDPQDRDPHLPSRFEIAIPSAPEELLVEYEEVYSSIVEQVLGSRGSGPRGRLYQVEFTDGREGMIIGPSDAKATISGDPIPPEP</sequence>
<feature type="compositionally biased region" description="Acidic residues" evidence="1">
    <location>
        <begin position="112"/>
        <end position="137"/>
    </location>
</feature>
<evidence type="ECO:0000313" key="3">
    <source>
        <dbReference type="Proteomes" id="UP000053831"/>
    </source>
</evidence>
<evidence type="ECO:0000256" key="1">
    <source>
        <dbReference type="SAM" id="MobiDB-lite"/>
    </source>
</evidence>
<evidence type="ECO:0000313" key="2">
    <source>
        <dbReference type="EMBL" id="KOS20094.1"/>
    </source>
</evidence>
<feature type="region of interest" description="Disordered" evidence="1">
    <location>
        <begin position="99"/>
        <end position="145"/>
    </location>
</feature>
<gene>
    <name evidence="2" type="ORF">ESCO_006171</name>
</gene>
<protein>
    <submittedName>
        <fullName evidence="2">Uncharacterized protein</fullName>
    </submittedName>
</protein>
<reference evidence="2 3" key="1">
    <citation type="submission" date="2015-07" db="EMBL/GenBank/DDBJ databases">
        <title>The genome of the fungus Escovopsis weberi, a specialized disease agent of ant agriculture.</title>
        <authorList>
            <person name="de Man T.J."/>
            <person name="Stajich J.E."/>
            <person name="Kubicek C.P."/>
            <person name="Chenthamara K."/>
            <person name="Atanasova L."/>
            <person name="Druzhinina I.S."/>
            <person name="Birnbaum S."/>
            <person name="Barribeau S.M."/>
            <person name="Teiling C."/>
            <person name="Suen G."/>
            <person name="Currie C."/>
            <person name="Gerardo N.M."/>
        </authorList>
    </citation>
    <scope>NUCLEOTIDE SEQUENCE [LARGE SCALE GENOMIC DNA]</scope>
</reference>
<feature type="compositionally biased region" description="Basic and acidic residues" evidence="1">
    <location>
        <begin position="101"/>
        <end position="111"/>
    </location>
</feature>
<accession>A0A0M8N3W3</accession>